<evidence type="ECO:0000313" key="3">
    <source>
        <dbReference type="Proteomes" id="UP000295554"/>
    </source>
</evidence>
<comment type="similarity">
    <text evidence="1">Belongs to the UPF0161 family.</text>
</comment>
<sequence length="75" mass="8621">MRRFFIYLITCYKVLLSPFLGNNCRFYPSCSSYAQQAIAEHGVIKGSWLAIRRLSRCHPWHEGGIDPVPPCSHSH</sequence>
<name>A0A4V2ZXP1_9GAMM</name>
<protein>
    <recommendedName>
        <fullName evidence="1">Putative membrane protein insertion efficiency factor</fullName>
    </recommendedName>
</protein>
<organism evidence="2 3">
    <name type="scientific">Seongchinamella unica</name>
    <dbReference type="NCBI Taxonomy" id="2547392"/>
    <lineage>
        <taxon>Bacteria</taxon>
        <taxon>Pseudomonadati</taxon>
        <taxon>Pseudomonadota</taxon>
        <taxon>Gammaproteobacteria</taxon>
        <taxon>Cellvibrionales</taxon>
        <taxon>Halieaceae</taxon>
        <taxon>Seongchinamella</taxon>
    </lineage>
</organism>
<keyword evidence="1" id="KW-0472">Membrane</keyword>
<dbReference type="HAMAP" id="MF_00386">
    <property type="entry name" value="UPF0161_YidD"/>
    <property type="match status" value="1"/>
</dbReference>
<comment type="subcellular location">
    <subcellularLocation>
        <location evidence="1">Cell membrane</location>
        <topology evidence="1">Peripheral membrane protein</topology>
        <orientation evidence="1">Cytoplasmic side</orientation>
    </subcellularLocation>
</comment>
<gene>
    <name evidence="2" type="primary">yidD</name>
    <name evidence="2" type="ORF">E2F43_05945</name>
</gene>
<accession>A0A4V2ZXP1</accession>
<dbReference type="OrthoDB" id="9801753at2"/>
<evidence type="ECO:0000256" key="1">
    <source>
        <dbReference type="HAMAP-Rule" id="MF_00386"/>
    </source>
</evidence>
<dbReference type="EMBL" id="SMSE01000001">
    <property type="protein sequence ID" value="TDG15765.1"/>
    <property type="molecule type" value="Genomic_DNA"/>
</dbReference>
<dbReference type="Pfam" id="PF01809">
    <property type="entry name" value="YidD"/>
    <property type="match status" value="1"/>
</dbReference>
<reference evidence="2 3" key="1">
    <citation type="submission" date="2019-03" db="EMBL/GenBank/DDBJ databases">
        <title>Seongchinamella monodicae gen. nov., sp. nov., a novel member of the Gammaproteobacteria isolated from a tidal mudflat of beach.</title>
        <authorList>
            <person name="Yang H.G."/>
            <person name="Kang J.W."/>
            <person name="Lee S.D."/>
        </authorList>
    </citation>
    <scope>NUCLEOTIDE SEQUENCE [LARGE SCALE GENOMIC DNA]</scope>
    <source>
        <strain evidence="2 3">GH4-78</strain>
    </source>
</reference>
<dbReference type="NCBIfam" id="TIGR00278">
    <property type="entry name" value="membrane protein insertion efficiency factor YidD"/>
    <property type="match status" value="1"/>
</dbReference>
<keyword evidence="3" id="KW-1185">Reference proteome</keyword>
<comment type="caution">
    <text evidence="2">The sequence shown here is derived from an EMBL/GenBank/DDBJ whole genome shotgun (WGS) entry which is preliminary data.</text>
</comment>
<dbReference type="RefSeq" id="WP_133210539.1">
    <property type="nucleotide sequence ID" value="NZ_SMSE01000001.1"/>
</dbReference>
<dbReference type="GO" id="GO:0005886">
    <property type="term" value="C:plasma membrane"/>
    <property type="evidence" value="ECO:0007669"/>
    <property type="project" value="UniProtKB-SubCell"/>
</dbReference>
<dbReference type="SMART" id="SM01234">
    <property type="entry name" value="Haemolytic"/>
    <property type="match status" value="1"/>
</dbReference>
<comment type="function">
    <text evidence="1">Could be involved in insertion of integral membrane proteins into the membrane.</text>
</comment>
<dbReference type="InterPro" id="IPR002696">
    <property type="entry name" value="Membr_insert_effic_factor_YidD"/>
</dbReference>
<dbReference type="Proteomes" id="UP000295554">
    <property type="component" value="Unassembled WGS sequence"/>
</dbReference>
<proteinExistence type="inferred from homology"/>
<dbReference type="PANTHER" id="PTHR33383">
    <property type="entry name" value="MEMBRANE PROTEIN INSERTION EFFICIENCY FACTOR-RELATED"/>
    <property type="match status" value="1"/>
</dbReference>
<evidence type="ECO:0000313" key="2">
    <source>
        <dbReference type="EMBL" id="TDG15765.1"/>
    </source>
</evidence>
<keyword evidence="1" id="KW-1003">Cell membrane</keyword>
<dbReference type="AlphaFoldDB" id="A0A4V2ZXP1"/>
<dbReference type="PANTHER" id="PTHR33383:SF1">
    <property type="entry name" value="MEMBRANE PROTEIN INSERTION EFFICIENCY FACTOR-RELATED"/>
    <property type="match status" value="1"/>
</dbReference>